<feature type="region of interest" description="Disordered" evidence="1">
    <location>
        <begin position="1"/>
        <end position="51"/>
    </location>
</feature>
<protein>
    <submittedName>
        <fullName evidence="2">Uncharacterized protein</fullName>
    </submittedName>
</protein>
<feature type="region of interest" description="Disordered" evidence="1">
    <location>
        <begin position="69"/>
        <end position="113"/>
    </location>
</feature>
<name>A0A6J5MVY2_9CAUD</name>
<reference evidence="2" key="1">
    <citation type="submission" date="2020-04" db="EMBL/GenBank/DDBJ databases">
        <authorList>
            <person name="Chiriac C."/>
            <person name="Salcher M."/>
            <person name="Ghai R."/>
            <person name="Kavagutti S V."/>
        </authorList>
    </citation>
    <scope>NUCLEOTIDE SEQUENCE</scope>
</reference>
<gene>
    <name evidence="2" type="ORF">UFOVP509_51</name>
</gene>
<evidence type="ECO:0000256" key="1">
    <source>
        <dbReference type="SAM" id="MobiDB-lite"/>
    </source>
</evidence>
<evidence type="ECO:0000313" key="2">
    <source>
        <dbReference type="EMBL" id="CAB4147839.1"/>
    </source>
</evidence>
<feature type="compositionally biased region" description="Polar residues" evidence="1">
    <location>
        <begin position="71"/>
        <end position="88"/>
    </location>
</feature>
<organism evidence="2">
    <name type="scientific">uncultured Caudovirales phage</name>
    <dbReference type="NCBI Taxonomy" id="2100421"/>
    <lineage>
        <taxon>Viruses</taxon>
        <taxon>Duplodnaviria</taxon>
        <taxon>Heunggongvirae</taxon>
        <taxon>Uroviricota</taxon>
        <taxon>Caudoviricetes</taxon>
        <taxon>Peduoviridae</taxon>
        <taxon>Maltschvirus</taxon>
        <taxon>Maltschvirus maltsch</taxon>
    </lineage>
</organism>
<feature type="compositionally biased region" description="Polar residues" evidence="1">
    <location>
        <begin position="26"/>
        <end position="36"/>
    </location>
</feature>
<proteinExistence type="predicted"/>
<sequence length="402" mass="42475">MAMQTDAELFGLGKRKRPGIDETDQLDANQDPNAPISSAPFTNTPAALAPPPAGFERNWAGGLDRIGNGGNNSMTRPEGAFTNQNTPTTPAPLAVGGVNQSPAAPRTMDDAVQVSAPSQTLGDGAANRYGGRANLDPAYLTQQITASFQNRLGRAPTAQELAESIRYASTPDVYSDNRTRVGWNPYLEERMTQKVASADPNLAGDEGVLEGYGGMTRQGSMAQEQGLATGGGGDALASMVGATSTNANRDALNAWIQRLLGGDSPADAASTVESDPAVAAYKRVSSRRFADLRKQGAEDAALNGTIASGGFNGRLRGLAEDQANDVASYTGDRARQIMTDRRNEIMDAMRIAAQMGQFDQTLALQRELAKLNKDIADNNLGFNYANLEYGANRDSVINLLNG</sequence>
<dbReference type="EMBL" id="LR796479">
    <property type="protein sequence ID" value="CAB4147839.1"/>
    <property type="molecule type" value="Genomic_DNA"/>
</dbReference>
<accession>A0A6J5MVY2</accession>